<comment type="caution">
    <text evidence="2">The sequence shown here is derived from an EMBL/GenBank/DDBJ whole genome shotgun (WGS) entry which is preliminary data.</text>
</comment>
<dbReference type="PANTHER" id="PTHR21356">
    <property type="entry name" value="ARMADILLO REPEAT CONTAINING 2"/>
    <property type="match status" value="1"/>
</dbReference>
<evidence type="ECO:0000313" key="2">
    <source>
        <dbReference type="EMBL" id="OWF53664.1"/>
    </source>
</evidence>
<dbReference type="Proteomes" id="UP000242188">
    <property type="component" value="Unassembled WGS sequence"/>
</dbReference>
<keyword evidence="3" id="KW-1185">Reference proteome</keyword>
<organism evidence="2 3">
    <name type="scientific">Mizuhopecten yessoensis</name>
    <name type="common">Japanese scallop</name>
    <name type="synonym">Patinopecten yessoensis</name>
    <dbReference type="NCBI Taxonomy" id="6573"/>
    <lineage>
        <taxon>Eukaryota</taxon>
        <taxon>Metazoa</taxon>
        <taxon>Spiralia</taxon>
        <taxon>Lophotrochozoa</taxon>
        <taxon>Mollusca</taxon>
        <taxon>Bivalvia</taxon>
        <taxon>Autobranchia</taxon>
        <taxon>Pteriomorphia</taxon>
        <taxon>Pectinida</taxon>
        <taxon>Pectinoidea</taxon>
        <taxon>Pectinidae</taxon>
        <taxon>Mizuhopecten</taxon>
    </lineage>
</organism>
<dbReference type="InterPro" id="IPR000225">
    <property type="entry name" value="Armadillo"/>
</dbReference>
<sequence>MMDQASKRNKGDRPFYQPKENIPTSAEIVNNARQSIGRSELQAVQTKRPYTPRDGRRSLFGPASTRNPDTRPPSAFSLTSRHFDGVDSRPASGTKLSPLPHTPRLPTEPDVEVLLPPKPPTDPNKATRKVPRARVIHSNSVDGSSPDSLGINKSGSLTDLSGSSRQTDGNTTDSTRRTHSGPKDRTPIPKEERGEGDGKEMPPRAPSQASVRSPPRSASSREVESRVSSGGTNRTSSAGSTGRAGSAGKRDAEESQEETMFYTQNIAPRLEELALLGKKREGDKLCECADNLYKLLQKENLLGKSCKQRSTILKSVFKLLDLEEPKVLLRVARLILSFRVSGNNLLNVCKLVFKVSRNEKNDPEFLRGNILELLSKTLSCTDHTSSCEALIYCVGAIKFLTGNTTIVKQLVKENCIEGLGQLLDGINKTNRENGKVNEQLGHILVQLTATLRNLADANSSRDKFLSCHIVEGLCTVVDMYALDGDLMLNISRIFSKITLHTDCCTVLADQPSSYKSFINLLNKHLQKSDMVVRVCFVLGNITAKNDEARVRLYQENKAFDVLLSVLKLYLEMDIKAQGKEEKSEEGERGNKLNKREDVMIKVVRVIANLSINETVGPLIASNAQCIDLLLSILEYKEISASEELVLNTVATINNLSYYSVKTSMITQHQMRVIEALLKLVLANNMEGMIESSRVFGNLTRQKAVRDFLVQHKVDQMMVTMLDSGNREVVYISCGVLINFMVDEEKRSALKKEGGVKKLIEVLRDFGRSDWELASLVCQILWNYSGKITSTNACFGEQEAQDLLDLLIEYTDQDSALDSSFKDEETDEEMKKYYYETWREFYPVAEQLLHRLETHQSDFEPLENPGAP</sequence>
<gene>
    <name evidence="2" type="ORF">KP79_PYT07673</name>
</gene>
<dbReference type="AlphaFoldDB" id="A0A210QY65"/>
<evidence type="ECO:0000313" key="3">
    <source>
        <dbReference type="Proteomes" id="UP000242188"/>
    </source>
</evidence>
<protein>
    <submittedName>
        <fullName evidence="2">Armadillo repeat-containing protein 2</fullName>
    </submittedName>
</protein>
<accession>A0A210QY65</accession>
<feature type="compositionally biased region" description="Basic residues" evidence="1">
    <location>
        <begin position="126"/>
        <end position="135"/>
    </location>
</feature>
<proteinExistence type="predicted"/>
<dbReference type="OrthoDB" id="247006at2759"/>
<feature type="region of interest" description="Disordered" evidence="1">
    <location>
        <begin position="1"/>
        <end position="258"/>
    </location>
</feature>
<dbReference type="PANTHER" id="PTHR21356:SF1">
    <property type="entry name" value="ARMADILLO REPEAT-CONTAINING PROTEIN 2"/>
    <property type="match status" value="1"/>
</dbReference>
<feature type="compositionally biased region" description="Polar residues" evidence="1">
    <location>
        <begin position="137"/>
        <end position="173"/>
    </location>
</feature>
<feature type="compositionally biased region" description="Low complexity" evidence="1">
    <location>
        <begin position="226"/>
        <end position="247"/>
    </location>
</feature>
<evidence type="ECO:0000256" key="1">
    <source>
        <dbReference type="SAM" id="MobiDB-lite"/>
    </source>
</evidence>
<dbReference type="InterPro" id="IPR038905">
    <property type="entry name" value="ARMC2"/>
</dbReference>
<dbReference type="InterPro" id="IPR011989">
    <property type="entry name" value="ARM-like"/>
</dbReference>
<dbReference type="SUPFAM" id="SSF48371">
    <property type="entry name" value="ARM repeat"/>
    <property type="match status" value="1"/>
</dbReference>
<dbReference type="EMBL" id="NEDP02001291">
    <property type="protein sequence ID" value="OWF53664.1"/>
    <property type="molecule type" value="Genomic_DNA"/>
</dbReference>
<dbReference type="InterPro" id="IPR016024">
    <property type="entry name" value="ARM-type_fold"/>
</dbReference>
<dbReference type="Gene3D" id="1.25.10.10">
    <property type="entry name" value="Leucine-rich Repeat Variant"/>
    <property type="match status" value="2"/>
</dbReference>
<name>A0A210QY65_MIZYE</name>
<feature type="compositionally biased region" description="Basic and acidic residues" evidence="1">
    <location>
        <begin position="1"/>
        <end position="13"/>
    </location>
</feature>
<feature type="compositionally biased region" description="Basic and acidic residues" evidence="1">
    <location>
        <begin position="181"/>
        <end position="202"/>
    </location>
</feature>
<dbReference type="SMART" id="SM00185">
    <property type="entry name" value="ARM"/>
    <property type="match status" value="5"/>
</dbReference>
<feature type="compositionally biased region" description="Low complexity" evidence="1">
    <location>
        <begin position="206"/>
        <end position="218"/>
    </location>
</feature>
<dbReference type="STRING" id="6573.A0A210QY65"/>
<feature type="compositionally biased region" description="Polar residues" evidence="1">
    <location>
        <begin position="22"/>
        <end position="45"/>
    </location>
</feature>
<reference evidence="2 3" key="1">
    <citation type="journal article" date="2017" name="Nat. Ecol. Evol.">
        <title>Scallop genome provides insights into evolution of bilaterian karyotype and development.</title>
        <authorList>
            <person name="Wang S."/>
            <person name="Zhang J."/>
            <person name="Jiao W."/>
            <person name="Li J."/>
            <person name="Xun X."/>
            <person name="Sun Y."/>
            <person name="Guo X."/>
            <person name="Huan P."/>
            <person name="Dong B."/>
            <person name="Zhang L."/>
            <person name="Hu X."/>
            <person name="Sun X."/>
            <person name="Wang J."/>
            <person name="Zhao C."/>
            <person name="Wang Y."/>
            <person name="Wang D."/>
            <person name="Huang X."/>
            <person name="Wang R."/>
            <person name="Lv J."/>
            <person name="Li Y."/>
            <person name="Zhang Z."/>
            <person name="Liu B."/>
            <person name="Lu W."/>
            <person name="Hui Y."/>
            <person name="Liang J."/>
            <person name="Zhou Z."/>
            <person name="Hou R."/>
            <person name="Li X."/>
            <person name="Liu Y."/>
            <person name="Li H."/>
            <person name="Ning X."/>
            <person name="Lin Y."/>
            <person name="Zhao L."/>
            <person name="Xing Q."/>
            <person name="Dou J."/>
            <person name="Li Y."/>
            <person name="Mao J."/>
            <person name="Guo H."/>
            <person name="Dou H."/>
            <person name="Li T."/>
            <person name="Mu C."/>
            <person name="Jiang W."/>
            <person name="Fu Q."/>
            <person name="Fu X."/>
            <person name="Miao Y."/>
            <person name="Liu J."/>
            <person name="Yu Q."/>
            <person name="Li R."/>
            <person name="Liao H."/>
            <person name="Li X."/>
            <person name="Kong Y."/>
            <person name="Jiang Z."/>
            <person name="Chourrout D."/>
            <person name="Li R."/>
            <person name="Bao Z."/>
        </authorList>
    </citation>
    <scope>NUCLEOTIDE SEQUENCE [LARGE SCALE GENOMIC DNA]</scope>
    <source>
        <strain evidence="2 3">PY_sf001</strain>
    </source>
</reference>
<dbReference type="GO" id="GO:0044782">
    <property type="term" value="P:cilium organization"/>
    <property type="evidence" value="ECO:0007669"/>
    <property type="project" value="TreeGrafter"/>
</dbReference>